<feature type="region of interest" description="Disordered" evidence="5">
    <location>
        <begin position="488"/>
        <end position="508"/>
    </location>
</feature>
<feature type="transmembrane region" description="Helical" evidence="6">
    <location>
        <begin position="394"/>
        <end position="412"/>
    </location>
</feature>
<evidence type="ECO:0000256" key="5">
    <source>
        <dbReference type="SAM" id="MobiDB-lite"/>
    </source>
</evidence>
<comment type="subcellular location">
    <subcellularLocation>
        <location evidence="1">Cell membrane</location>
        <topology evidence="1">Multi-pass membrane protein</topology>
    </subcellularLocation>
</comment>
<feature type="transmembrane region" description="Helical" evidence="6">
    <location>
        <begin position="466"/>
        <end position="485"/>
    </location>
</feature>
<feature type="transmembrane region" description="Helical" evidence="6">
    <location>
        <begin position="157"/>
        <end position="177"/>
    </location>
</feature>
<evidence type="ECO:0000256" key="4">
    <source>
        <dbReference type="ARBA" id="ARBA00023136"/>
    </source>
</evidence>
<feature type="transmembrane region" description="Helical" evidence="6">
    <location>
        <begin position="351"/>
        <end position="374"/>
    </location>
</feature>
<evidence type="ECO:0000256" key="7">
    <source>
        <dbReference type="SAM" id="SignalP"/>
    </source>
</evidence>
<feature type="chain" id="PRO_5045977679" evidence="7">
    <location>
        <begin position="22"/>
        <end position="508"/>
    </location>
</feature>
<dbReference type="SUPFAM" id="SSF103473">
    <property type="entry name" value="MFS general substrate transporter"/>
    <property type="match status" value="2"/>
</dbReference>
<feature type="transmembrane region" description="Helical" evidence="6">
    <location>
        <begin position="291"/>
        <end position="310"/>
    </location>
</feature>
<accession>A0ABZ1YWE4</accession>
<evidence type="ECO:0000256" key="3">
    <source>
        <dbReference type="ARBA" id="ARBA00022989"/>
    </source>
</evidence>
<dbReference type="Pfam" id="PF07690">
    <property type="entry name" value="MFS_1"/>
    <property type="match status" value="1"/>
</dbReference>
<dbReference type="PANTHER" id="PTHR42718:SF42">
    <property type="entry name" value="EXPORT PROTEIN"/>
    <property type="match status" value="1"/>
</dbReference>
<dbReference type="Gene3D" id="1.20.1250.20">
    <property type="entry name" value="MFS general substrate transporter like domains"/>
    <property type="match status" value="2"/>
</dbReference>
<evidence type="ECO:0000313" key="10">
    <source>
        <dbReference type="Proteomes" id="UP001432062"/>
    </source>
</evidence>
<organism evidence="9 10">
    <name type="scientific">Nocardia vinacea</name>
    <dbReference type="NCBI Taxonomy" id="96468"/>
    <lineage>
        <taxon>Bacteria</taxon>
        <taxon>Bacillati</taxon>
        <taxon>Actinomycetota</taxon>
        <taxon>Actinomycetes</taxon>
        <taxon>Mycobacteriales</taxon>
        <taxon>Nocardiaceae</taxon>
        <taxon>Nocardia</taxon>
    </lineage>
</organism>
<evidence type="ECO:0000256" key="6">
    <source>
        <dbReference type="SAM" id="Phobius"/>
    </source>
</evidence>
<feature type="transmembrane region" description="Helical" evidence="6">
    <location>
        <begin position="322"/>
        <end position="339"/>
    </location>
</feature>
<keyword evidence="7" id="KW-0732">Signal</keyword>
<feature type="domain" description="Major facilitator superfamily (MFS) profile" evidence="8">
    <location>
        <begin position="5"/>
        <end position="489"/>
    </location>
</feature>
<evidence type="ECO:0000256" key="2">
    <source>
        <dbReference type="ARBA" id="ARBA00022692"/>
    </source>
</evidence>
<dbReference type="InterPro" id="IPR036259">
    <property type="entry name" value="MFS_trans_sf"/>
</dbReference>
<reference evidence="9" key="1">
    <citation type="submission" date="2022-10" db="EMBL/GenBank/DDBJ databases">
        <title>The complete genomes of actinobacterial strains from the NBC collection.</title>
        <authorList>
            <person name="Joergensen T.S."/>
            <person name="Alvarez Arevalo M."/>
            <person name="Sterndorff E.B."/>
            <person name="Faurdal D."/>
            <person name="Vuksanovic O."/>
            <person name="Mourched A.-S."/>
            <person name="Charusanti P."/>
            <person name="Shaw S."/>
            <person name="Blin K."/>
            <person name="Weber T."/>
        </authorList>
    </citation>
    <scope>NUCLEOTIDE SEQUENCE</scope>
    <source>
        <strain evidence="9">NBC_01482</strain>
    </source>
</reference>
<feature type="transmembrane region" description="Helical" evidence="6">
    <location>
        <begin position="264"/>
        <end position="285"/>
    </location>
</feature>
<sequence length="508" mass="51896">MQRWALMLSCAAVALVVASMAALYTALPEIAAATGATQQQLTWIVDGYTLALACLVLPGGALGDRYGRRRMLLIGLGVFALFSAVPLLLDGPIWLIAARSAAGVGAALVMPSTLSLLTAGLPERRRGVAVGMWAGSVGMGAVGGILVSGLLLQFWTWLSIMAAMSACSALLAATGCVIPESIASARPGFDPWGTATSAIGVGMIVAAATETPQLGWSHPLVIGAAIGGIVSLVAFALIELRVAHPLLDVRLFADRRFGTGTASVAIQFLVSFGMFMLVVQFLQLILGYRPLISALAMAPMMIPFVTISPISPWLAERFGLRLQTLCGLALLGVGLLAVARLSVDGTYFDVVWPLLIVSLGISLSAAPATTAIMAGVPADQHGIAAAVNDVSREVGAAIGIALAGSILAAGYSRQIATILPMLPQQLRGPVSGSLVGALAVVEHLGPQAQPLADAAKAAFVHGVRQAAAILGALTLAAALAIGALAPGRRRGRTPPAAAPSPTRMAEPD</sequence>
<protein>
    <submittedName>
        <fullName evidence="9">MFS transporter</fullName>
    </submittedName>
</protein>
<evidence type="ECO:0000313" key="9">
    <source>
        <dbReference type="EMBL" id="WUV47622.1"/>
    </source>
</evidence>
<keyword evidence="3 6" id="KW-1133">Transmembrane helix</keyword>
<feature type="transmembrane region" description="Helical" evidence="6">
    <location>
        <begin position="71"/>
        <end position="89"/>
    </location>
</feature>
<feature type="transmembrane region" description="Helical" evidence="6">
    <location>
        <begin position="43"/>
        <end position="62"/>
    </location>
</feature>
<dbReference type="CDD" id="cd17321">
    <property type="entry name" value="MFS_MMR_MDR_like"/>
    <property type="match status" value="1"/>
</dbReference>
<keyword evidence="10" id="KW-1185">Reference proteome</keyword>
<dbReference type="PANTHER" id="PTHR42718">
    <property type="entry name" value="MAJOR FACILITATOR SUPERFAMILY MULTIDRUG TRANSPORTER MFSC"/>
    <property type="match status" value="1"/>
</dbReference>
<name>A0ABZ1YWE4_9NOCA</name>
<keyword evidence="4 6" id="KW-0472">Membrane</keyword>
<gene>
    <name evidence="9" type="ORF">OG563_05120</name>
</gene>
<feature type="transmembrane region" description="Helical" evidence="6">
    <location>
        <begin position="189"/>
        <end position="208"/>
    </location>
</feature>
<dbReference type="InterPro" id="IPR020846">
    <property type="entry name" value="MFS_dom"/>
</dbReference>
<feature type="transmembrane region" description="Helical" evidence="6">
    <location>
        <begin position="101"/>
        <end position="121"/>
    </location>
</feature>
<keyword evidence="2 6" id="KW-0812">Transmembrane</keyword>
<dbReference type="RefSeq" id="WP_329411727.1">
    <property type="nucleotide sequence ID" value="NZ_CP109441.1"/>
</dbReference>
<feature type="transmembrane region" description="Helical" evidence="6">
    <location>
        <begin position="220"/>
        <end position="243"/>
    </location>
</feature>
<feature type="transmembrane region" description="Helical" evidence="6">
    <location>
        <begin position="128"/>
        <end position="151"/>
    </location>
</feature>
<proteinExistence type="predicted"/>
<dbReference type="EMBL" id="CP109441">
    <property type="protein sequence ID" value="WUV47622.1"/>
    <property type="molecule type" value="Genomic_DNA"/>
</dbReference>
<evidence type="ECO:0000259" key="8">
    <source>
        <dbReference type="PROSITE" id="PS50850"/>
    </source>
</evidence>
<evidence type="ECO:0000256" key="1">
    <source>
        <dbReference type="ARBA" id="ARBA00004651"/>
    </source>
</evidence>
<feature type="signal peptide" evidence="7">
    <location>
        <begin position="1"/>
        <end position="21"/>
    </location>
</feature>
<dbReference type="PROSITE" id="PS50850">
    <property type="entry name" value="MFS"/>
    <property type="match status" value="1"/>
</dbReference>
<dbReference type="InterPro" id="IPR011701">
    <property type="entry name" value="MFS"/>
</dbReference>
<dbReference type="Proteomes" id="UP001432062">
    <property type="component" value="Chromosome"/>
</dbReference>